<evidence type="ECO:0000256" key="3">
    <source>
        <dbReference type="ARBA" id="ARBA00022431"/>
    </source>
</evidence>
<protein>
    <submittedName>
        <fullName evidence="6">Major capsid protein</fullName>
    </submittedName>
</protein>
<dbReference type="Gene3D" id="2.60.169.10">
    <property type="entry name" value="Microviridae F protein"/>
    <property type="match status" value="1"/>
</dbReference>
<organism evidence="6">
    <name type="scientific">Peromfec virus RodF7_4</name>
    <dbReference type="NCBI Taxonomy" id="2929353"/>
    <lineage>
        <taxon>Viruses</taxon>
        <taxon>Monodnaviria</taxon>
        <taxon>Sangervirae</taxon>
        <taxon>Phixviricota</taxon>
        <taxon>Malgrandaviricetes</taxon>
        <taxon>Petitvirales</taxon>
        <taxon>Microviridae</taxon>
    </lineage>
</organism>
<keyword evidence="4" id="KW-0167">Capsid protein</keyword>
<dbReference type="SUPFAM" id="SSF88645">
    <property type="entry name" value="ssDNA viruses"/>
    <property type="match status" value="1"/>
</dbReference>
<dbReference type="InterPro" id="IPR037002">
    <property type="entry name" value="Microviridae_protein_F_sf"/>
</dbReference>
<comment type="similarity">
    <text evidence="2">Belongs to the microviridae F protein family.</text>
</comment>
<evidence type="ECO:0000256" key="5">
    <source>
        <dbReference type="ARBA" id="ARBA00022844"/>
    </source>
</evidence>
<dbReference type="GO" id="GO:0039615">
    <property type="term" value="C:T=1 icosahedral viral capsid"/>
    <property type="evidence" value="ECO:0007669"/>
    <property type="project" value="UniProtKB-KW"/>
</dbReference>
<dbReference type="Pfam" id="PF02305">
    <property type="entry name" value="Phage_F"/>
    <property type="match status" value="2"/>
</dbReference>
<dbReference type="InterPro" id="IPR003514">
    <property type="entry name" value="Microviridae_protein_F"/>
</dbReference>
<dbReference type="InterPro" id="IPR016184">
    <property type="entry name" value="Capsid/spike_ssDNA_virus"/>
</dbReference>
<keyword evidence="5" id="KW-0946">Virion</keyword>
<name>A0A976N2S8_9VIRU</name>
<evidence type="ECO:0000256" key="4">
    <source>
        <dbReference type="ARBA" id="ARBA00022561"/>
    </source>
</evidence>
<dbReference type="GO" id="GO:0005198">
    <property type="term" value="F:structural molecule activity"/>
    <property type="evidence" value="ECO:0007669"/>
    <property type="project" value="InterPro"/>
</dbReference>
<accession>A0A976N2S8</accession>
<reference evidence="6" key="1">
    <citation type="submission" date="2022-02" db="EMBL/GenBank/DDBJ databases">
        <title>Towards deciphering the DNA virus diversity associated with rodent species in the families Cricetidae and Heteromyidae.</title>
        <authorList>
            <person name="Lund M."/>
            <person name="Larsen B.B."/>
            <person name="Gryseels S."/>
            <person name="Kraberger S."/>
            <person name="Rowsey D.M."/>
            <person name="Steger L."/>
            <person name="Yule K.M."/>
            <person name="Upham N.S."/>
            <person name="Worobey M."/>
            <person name="Van Doorslaer K."/>
            <person name="Varsani A."/>
        </authorList>
    </citation>
    <scope>NUCLEOTIDE SEQUENCE</scope>
    <source>
        <strain evidence="6">NeonRodF7_4</strain>
    </source>
</reference>
<keyword evidence="3" id="KW-1140">T=1 icosahedral capsid protein</keyword>
<evidence type="ECO:0000313" key="6">
    <source>
        <dbReference type="EMBL" id="UPW41811.1"/>
    </source>
</evidence>
<comment type="subcellular location">
    <subcellularLocation>
        <location evidence="1">Virion</location>
    </subcellularLocation>
</comment>
<evidence type="ECO:0000256" key="2">
    <source>
        <dbReference type="ARBA" id="ARBA00009963"/>
    </source>
</evidence>
<evidence type="ECO:0000256" key="1">
    <source>
        <dbReference type="ARBA" id="ARBA00004328"/>
    </source>
</evidence>
<dbReference type="EMBL" id="OM869669">
    <property type="protein sequence ID" value="UPW41811.1"/>
    <property type="molecule type" value="Genomic_DNA"/>
</dbReference>
<proteinExistence type="inferred from homology"/>
<sequence length="695" mass="77708">MPLWVLLVFHHFNSVCMATAKLYEPIDRRPSSPRNAFDIGYSTLFTSPAGMLLPAYVEDVKEGDTIKLSLSSVTRTRPVNTAAFMSFDEKVDFWFVPYRLLWSDYKNWRLSQAIRRDSYANLNIGRVETVPYTTWASIGSFVLNLNNYGYTGYFTDPSCSFFLRQMDLLNYGIPPIGDLLLFATDDTFGIYTTSDSSSEARPPQGSTASDVDVLASVGTRPGLGSGTGATGNVRPPVNSNTSFARLLSEEYALYDSYLGSPLNYFRLAAYQCIYMASYRNEEYEKLDPSYYNVDNLFYSGSSNTSDAVGGAPSNPEVGKSYINRLTAVIDDAPSNVICLSKLFTPRFKNWRKDVFTGVRPTNLMSVNGMEIPSDIPGLGAFGDSFKADGNVTSDGSPVTSEGQYNDSDVYYDYLEKANAYFPYLNLQNTNYTLLASNIRLLLAQDKFARRSLYADKDFSSQMKAIFGADVPEPDVPRYLGTHSSNVQINEIVATSAGEASFGDDSSTSVLGEMAGKGYQSSNGFVFEETFKEDGIVMGIHYLMPRNNYNSYRINKFNTKLSRWDYYYPDFDGLGFSPVLARELSIAQHDVVAPAAPHPTNILGYSPRYYEYKERQNEVHGVFMSGQTESNWTLTNNKEYVDSGSNPNLFKIFPNVTDPIFTMAYDGSQSTDPFMCYYNYEVTRVSNMEILGIPNL</sequence>